<gene>
    <name evidence="2" type="ORF">S06H3_21964</name>
</gene>
<feature type="non-terminal residue" evidence="2">
    <location>
        <position position="1"/>
    </location>
</feature>
<dbReference type="AlphaFoldDB" id="X1KTE7"/>
<reference evidence="2" key="1">
    <citation type="journal article" date="2014" name="Front. Microbiol.">
        <title>High frequency of phylogenetically diverse reductive dehalogenase-homologous genes in deep subseafloor sedimentary metagenomes.</title>
        <authorList>
            <person name="Kawai M."/>
            <person name="Futagami T."/>
            <person name="Toyoda A."/>
            <person name="Takaki Y."/>
            <person name="Nishi S."/>
            <person name="Hori S."/>
            <person name="Arai W."/>
            <person name="Tsubouchi T."/>
            <person name="Morono Y."/>
            <person name="Uchiyama I."/>
            <person name="Ito T."/>
            <person name="Fujiyama A."/>
            <person name="Inagaki F."/>
            <person name="Takami H."/>
        </authorList>
    </citation>
    <scope>NUCLEOTIDE SEQUENCE</scope>
    <source>
        <strain evidence="2">Expedition CK06-06</strain>
    </source>
</reference>
<accession>X1KTE7</accession>
<comment type="caution">
    <text evidence="2">The sequence shown here is derived from an EMBL/GenBank/DDBJ whole genome shotgun (WGS) entry which is preliminary data.</text>
</comment>
<evidence type="ECO:0000256" key="1">
    <source>
        <dbReference type="SAM" id="Phobius"/>
    </source>
</evidence>
<dbReference type="EMBL" id="BARV01011637">
    <property type="protein sequence ID" value="GAI10372.1"/>
    <property type="molecule type" value="Genomic_DNA"/>
</dbReference>
<dbReference type="Pfam" id="PF04474">
    <property type="entry name" value="DUF554"/>
    <property type="match status" value="1"/>
</dbReference>
<evidence type="ECO:0000313" key="2">
    <source>
        <dbReference type="EMBL" id="GAI10372.1"/>
    </source>
</evidence>
<proteinExistence type="predicted"/>
<keyword evidence="1" id="KW-0812">Transmembrane</keyword>
<sequence>LAQLIKDFLSPEIINEMTAVGGILILGIGFGLLEIKKIICYTLIYKFGVTSCGLRV</sequence>
<keyword evidence="1" id="KW-0472">Membrane</keyword>
<dbReference type="InterPro" id="IPR007563">
    <property type="entry name" value="DUF554"/>
</dbReference>
<feature type="transmembrane region" description="Helical" evidence="1">
    <location>
        <begin position="13"/>
        <end position="33"/>
    </location>
</feature>
<name>X1KTE7_9ZZZZ</name>
<protein>
    <submittedName>
        <fullName evidence="2">Uncharacterized protein</fullName>
    </submittedName>
</protein>
<keyword evidence="1" id="KW-1133">Transmembrane helix</keyword>
<organism evidence="2">
    <name type="scientific">marine sediment metagenome</name>
    <dbReference type="NCBI Taxonomy" id="412755"/>
    <lineage>
        <taxon>unclassified sequences</taxon>
        <taxon>metagenomes</taxon>
        <taxon>ecological metagenomes</taxon>
    </lineage>
</organism>